<proteinExistence type="predicted"/>
<keyword evidence="2" id="KW-1185">Reference proteome</keyword>
<gene>
    <name evidence="1" type="ORF">SK571_43040</name>
</gene>
<name>A0ABU4U6V1_9PSEU</name>
<sequence>MTVILMWQQGDAVGEVEFVVSEPHADELQALLEEHDVKAERRSLHLRSAGAQVLATVVTIAENPAAWATLGVAVKTFLDRHKGKEIRLDENGVNEAKNYSARDIERIVKALSETPPDDDEQ</sequence>
<dbReference type="EMBL" id="JAXAVV010000038">
    <property type="protein sequence ID" value="MDX8056192.1"/>
    <property type="molecule type" value="Genomic_DNA"/>
</dbReference>
<evidence type="ECO:0008006" key="3">
    <source>
        <dbReference type="Google" id="ProtNLM"/>
    </source>
</evidence>
<protein>
    <recommendedName>
        <fullName evidence="3">Lsr2 protein</fullName>
    </recommendedName>
</protein>
<dbReference type="Proteomes" id="UP001271792">
    <property type="component" value="Unassembled WGS sequence"/>
</dbReference>
<dbReference type="RefSeq" id="WP_319989873.1">
    <property type="nucleotide sequence ID" value="NZ_JAXAVV010000038.1"/>
</dbReference>
<accession>A0ABU4U6V1</accession>
<evidence type="ECO:0000313" key="2">
    <source>
        <dbReference type="Proteomes" id="UP001271792"/>
    </source>
</evidence>
<evidence type="ECO:0000313" key="1">
    <source>
        <dbReference type="EMBL" id="MDX8056192.1"/>
    </source>
</evidence>
<comment type="caution">
    <text evidence="1">The sequence shown here is derived from an EMBL/GenBank/DDBJ whole genome shotgun (WGS) entry which is preliminary data.</text>
</comment>
<organism evidence="1 2">
    <name type="scientific">Lentzea kristufekii</name>
    <dbReference type="NCBI Taxonomy" id="3095430"/>
    <lineage>
        <taxon>Bacteria</taxon>
        <taxon>Bacillati</taxon>
        <taxon>Actinomycetota</taxon>
        <taxon>Actinomycetes</taxon>
        <taxon>Pseudonocardiales</taxon>
        <taxon>Pseudonocardiaceae</taxon>
        <taxon>Lentzea</taxon>
    </lineage>
</organism>
<reference evidence="1 2" key="1">
    <citation type="submission" date="2023-11" db="EMBL/GenBank/DDBJ databases">
        <title>Lentzea sokolovensis, sp. nov., Lentzea kristufkii, sp. nov., and Lentzea miocenensis, sp. nov., rare actinobacteria from Sokolov Coal Basin, Miocene lacustrine sediment, Czech Republic.</title>
        <authorList>
            <person name="Lara A."/>
            <person name="Kotroba L."/>
            <person name="Nouioui I."/>
            <person name="Neumann-Schaal M."/>
            <person name="Mast Y."/>
            <person name="Chronakova A."/>
        </authorList>
    </citation>
    <scope>NUCLEOTIDE SEQUENCE [LARGE SCALE GENOMIC DNA]</scope>
    <source>
        <strain evidence="1 2">BCCO 10_0798</strain>
    </source>
</reference>